<dbReference type="AlphaFoldDB" id="A0A0J8ILS8"/>
<dbReference type="CDD" id="cd00347">
    <property type="entry name" value="Flavin_utilizing_monoxygenases"/>
    <property type="match status" value="1"/>
</dbReference>
<evidence type="ECO:0000259" key="1">
    <source>
        <dbReference type="Pfam" id="PF00296"/>
    </source>
</evidence>
<accession>A0A0J8ILS8</accession>
<dbReference type="PANTHER" id="PTHR30137:SF6">
    <property type="entry name" value="LUCIFERASE-LIKE MONOOXYGENASE"/>
    <property type="match status" value="1"/>
</dbReference>
<dbReference type="InterPro" id="IPR050766">
    <property type="entry name" value="Bact_Lucif_Oxidored"/>
</dbReference>
<organism evidence="2 3">
    <name type="scientific">Pseudomonas fildesensis</name>
    <dbReference type="NCBI Taxonomy" id="1674920"/>
    <lineage>
        <taxon>Bacteria</taxon>
        <taxon>Pseudomonadati</taxon>
        <taxon>Pseudomonadota</taxon>
        <taxon>Gammaproteobacteria</taxon>
        <taxon>Pseudomonadales</taxon>
        <taxon>Pseudomonadaceae</taxon>
        <taxon>Pseudomonas</taxon>
    </lineage>
</organism>
<dbReference type="InterPro" id="IPR011251">
    <property type="entry name" value="Luciferase-like_dom"/>
</dbReference>
<feature type="domain" description="Luciferase-like" evidence="1">
    <location>
        <begin position="20"/>
        <end position="70"/>
    </location>
</feature>
<protein>
    <recommendedName>
        <fullName evidence="1">Luciferase-like domain-containing protein</fullName>
    </recommendedName>
</protein>
<dbReference type="GO" id="GO:0005829">
    <property type="term" value="C:cytosol"/>
    <property type="evidence" value="ECO:0007669"/>
    <property type="project" value="TreeGrafter"/>
</dbReference>
<dbReference type="SUPFAM" id="SSF51679">
    <property type="entry name" value="Bacterial luciferase-like"/>
    <property type="match status" value="1"/>
</dbReference>
<dbReference type="Pfam" id="PF00296">
    <property type="entry name" value="Bac_luciferase"/>
    <property type="match status" value="1"/>
</dbReference>
<reference evidence="2 3" key="1">
    <citation type="submission" date="2015-06" db="EMBL/GenBank/DDBJ databases">
        <title>Draft genome sequence of an Antarctic Pseudomonas sp. strain KG01 with full potential for biotechnological applications.</title>
        <authorList>
            <person name="Pavlov M.S."/>
            <person name="Lira F."/>
            <person name="Martinez J.L."/>
            <person name="Marshall S.H."/>
        </authorList>
    </citation>
    <scope>NUCLEOTIDE SEQUENCE [LARGE SCALE GENOMIC DNA]</scope>
    <source>
        <strain evidence="2 3">KG01</strain>
    </source>
</reference>
<comment type="caution">
    <text evidence="2">The sequence shown here is derived from an EMBL/GenBank/DDBJ whole genome shotgun (WGS) entry which is preliminary data.</text>
</comment>
<dbReference type="InterPro" id="IPR036661">
    <property type="entry name" value="Luciferase-like_sf"/>
</dbReference>
<keyword evidence="3" id="KW-1185">Reference proteome</keyword>
<dbReference type="Gene3D" id="3.20.20.30">
    <property type="entry name" value="Luciferase-like domain"/>
    <property type="match status" value="1"/>
</dbReference>
<dbReference type="Proteomes" id="UP000037551">
    <property type="component" value="Unassembled WGS sequence"/>
</dbReference>
<evidence type="ECO:0000313" key="2">
    <source>
        <dbReference type="EMBL" id="KMT52586.1"/>
    </source>
</evidence>
<sequence length="94" mass="10443">MTALSVLDLMMIGEGKTFTDTLDDSVALARHVEAHGYKRYWVAEHHDLPGIASSATTLLVQHLAAATHTLPLERINEAFDLMHEGKSIRTVIKY</sequence>
<name>A0A0J8ILS8_9PSED</name>
<dbReference type="GO" id="GO:0016705">
    <property type="term" value="F:oxidoreductase activity, acting on paired donors, with incorporation or reduction of molecular oxygen"/>
    <property type="evidence" value="ECO:0007669"/>
    <property type="project" value="InterPro"/>
</dbReference>
<dbReference type="OrthoDB" id="9780518at2"/>
<dbReference type="EMBL" id="LFMW01000024">
    <property type="protein sequence ID" value="KMT52586.1"/>
    <property type="molecule type" value="Genomic_DNA"/>
</dbReference>
<dbReference type="STRING" id="1674920.ACR52_26130"/>
<evidence type="ECO:0000313" key="3">
    <source>
        <dbReference type="Proteomes" id="UP000037551"/>
    </source>
</evidence>
<proteinExistence type="predicted"/>
<gene>
    <name evidence="2" type="ORF">ACR52_26130</name>
</gene>
<dbReference type="PANTHER" id="PTHR30137">
    <property type="entry name" value="LUCIFERASE-LIKE MONOOXYGENASE"/>
    <property type="match status" value="1"/>
</dbReference>
<dbReference type="PATRIC" id="fig|1674920.3.peg.3671"/>